<keyword evidence="4 6" id="KW-1133">Transmembrane helix</keyword>
<evidence type="ECO:0000256" key="5">
    <source>
        <dbReference type="ARBA" id="ARBA00023136"/>
    </source>
</evidence>
<evidence type="ECO:0000256" key="4">
    <source>
        <dbReference type="ARBA" id="ARBA00022989"/>
    </source>
</evidence>
<feature type="transmembrane region" description="Helical" evidence="6">
    <location>
        <begin position="82"/>
        <end position="100"/>
    </location>
</feature>
<evidence type="ECO:0000259" key="7">
    <source>
        <dbReference type="Pfam" id="PF00892"/>
    </source>
</evidence>
<reference evidence="8" key="2">
    <citation type="submission" date="2023-04" db="EMBL/GenBank/DDBJ databases">
        <title>'Rhodoalgimonas zhirmunskyi' gen. nov., isolated from a red alga.</title>
        <authorList>
            <person name="Nedashkovskaya O.I."/>
            <person name="Otstavnykh N.Y."/>
            <person name="Bystritskaya E.P."/>
            <person name="Balabanova L.A."/>
            <person name="Isaeva M.P."/>
        </authorList>
    </citation>
    <scope>NUCLEOTIDE SEQUENCE</scope>
    <source>
        <strain evidence="8">10Alg 79</strain>
    </source>
</reference>
<dbReference type="Gene3D" id="1.10.3730.20">
    <property type="match status" value="2"/>
</dbReference>
<comment type="similarity">
    <text evidence="2">Belongs to the drug/metabolite transporter (DMT) superfamily. 10 TMS drug/metabolite exporter (DME) (TC 2.A.7.3) family.</text>
</comment>
<evidence type="ECO:0000256" key="2">
    <source>
        <dbReference type="ARBA" id="ARBA00009853"/>
    </source>
</evidence>
<dbReference type="PANTHER" id="PTHR22911:SF6">
    <property type="entry name" value="SOLUTE CARRIER FAMILY 35 MEMBER G1"/>
    <property type="match status" value="1"/>
</dbReference>
<dbReference type="Pfam" id="PF00892">
    <property type="entry name" value="EamA"/>
    <property type="match status" value="2"/>
</dbReference>
<evidence type="ECO:0000256" key="1">
    <source>
        <dbReference type="ARBA" id="ARBA00004141"/>
    </source>
</evidence>
<protein>
    <submittedName>
        <fullName evidence="8">DMT family transporter</fullName>
    </submittedName>
</protein>
<comment type="subcellular location">
    <subcellularLocation>
        <location evidence="1">Membrane</location>
        <topology evidence="1">Multi-pass membrane protein</topology>
    </subcellularLocation>
</comment>
<dbReference type="PANTHER" id="PTHR22911">
    <property type="entry name" value="ACYL-MALONYL CONDENSING ENZYME-RELATED"/>
    <property type="match status" value="1"/>
</dbReference>
<dbReference type="SUPFAM" id="SSF103481">
    <property type="entry name" value="Multidrug resistance efflux transporter EmrE"/>
    <property type="match status" value="2"/>
</dbReference>
<comment type="caution">
    <text evidence="8">The sequence shown here is derived from an EMBL/GenBank/DDBJ whole genome shotgun (WGS) entry which is preliminary data.</text>
</comment>
<feature type="transmembrane region" description="Helical" evidence="6">
    <location>
        <begin position="181"/>
        <end position="202"/>
    </location>
</feature>
<reference evidence="8" key="1">
    <citation type="submission" date="2022-07" db="EMBL/GenBank/DDBJ databases">
        <authorList>
            <person name="Otstavnykh N."/>
            <person name="Isaeva M."/>
            <person name="Bystritskaya E."/>
        </authorList>
    </citation>
    <scope>NUCLEOTIDE SEQUENCE</scope>
    <source>
        <strain evidence="8">10Alg 79</strain>
    </source>
</reference>
<keyword evidence="9" id="KW-1185">Reference proteome</keyword>
<evidence type="ECO:0000256" key="6">
    <source>
        <dbReference type="SAM" id="Phobius"/>
    </source>
</evidence>
<feature type="domain" description="EamA" evidence="7">
    <location>
        <begin position="14"/>
        <end position="146"/>
    </location>
</feature>
<dbReference type="InterPro" id="IPR037185">
    <property type="entry name" value="EmrE-like"/>
</dbReference>
<name>A0AAJ1U6U3_9RHOB</name>
<feature type="domain" description="EamA" evidence="7">
    <location>
        <begin position="158"/>
        <end position="288"/>
    </location>
</feature>
<keyword evidence="5 6" id="KW-0472">Membrane</keyword>
<feature type="transmembrane region" description="Helical" evidence="6">
    <location>
        <begin position="214"/>
        <end position="234"/>
    </location>
</feature>
<feature type="transmembrane region" description="Helical" evidence="6">
    <location>
        <begin position="153"/>
        <end position="169"/>
    </location>
</feature>
<feature type="transmembrane region" description="Helical" evidence="6">
    <location>
        <begin position="131"/>
        <end position="147"/>
    </location>
</feature>
<dbReference type="Proteomes" id="UP001227162">
    <property type="component" value="Unassembled WGS sequence"/>
</dbReference>
<evidence type="ECO:0000313" key="8">
    <source>
        <dbReference type="EMBL" id="MDQ2094546.1"/>
    </source>
</evidence>
<dbReference type="EMBL" id="JANFFA010000002">
    <property type="protein sequence ID" value="MDQ2094546.1"/>
    <property type="molecule type" value="Genomic_DNA"/>
</dbReference>
<gene>
    <name evidence="8" type="ORF">NOI20_10540</name>
</gene>
<keyword evidence="3 6" id="KW-0812">Transmembrane</keyword>
<feature type="transmembrane region" description="Helical" evidence="6">
    <location>
        <begin position="272"/>
        <end position="289"/>
    </location>
</feature>
<dbReference type="InterPro" id="IPR000620">
    <property type="entry name" value="EamA_dom"/>
</dbReference>
<evidence type="ECO:0000313" key="9">
    <source>
        <dbReference type="Proteomes" id="UP001227162"/>
    </source>
</evidence>
<proteinExistence type="inferred from homology"/>
<feature type="transmembrane region" description="Helical" evidence="6">
    <location>
        <begin position="40"/>
        <end position="61"/>
    </location>
</feature>
<organism evidence="8 9">
    <name type="scientific">Rhodalgimonas zhirmunskyi</name>
    <dbReference type="NCBI Taxonomy" id="2964767"/>
    <lineage>
        <taxon>Bacteria</taxon>
        <taxon>Pseudomonadati</taxon>
        <taxon>Pseudomonadota</taxon>
        <taxon>Alphaproteobacteria</taxon>
        <taxon>Rhodobacterales</taxon>
        <taxon>Roseobacteraceae</taxon>
        <taxon>Rhodalgimonas</taxon>
    </lineage>
</organism>
<dbReference type="AlphaFoldDB" id="A0AAJ1U6U3"/>
<dbReference type="GO" id="GO:0016020">
    <property type="term" value="C:membrane"/>
    <property type="evidence" value="ECO:0007669"/>
    <property type="project" value="UniProtKB-SubCell"/>
</dbReference>
<dbReference type="RefSeq" id="WP_317626142.1">
    <property type="nucleotide sequence ID" value="NZ_JANFFA010000002.1"/>
</dbReference>
<accession>A0AAJ1U6U3</accession>
<feature type="transmembrane region" description="Helical" evidence="6">
    <location>
        <begin position="12"/>
        <end position="28"/>
    </location>
</feature>
<evidence type="ECO:0000256" key="3">
    <source>
        <dbReference type="ARBA" id="ARBA00022692"/>
    </source>
</evidence>
<sequence>MITHIATDRRANILGGIWMVVSMAAFAIEDALVKTAAETLPVGQVLVLFGLGGASVFAGLAALNKERLFVTDVLSRPMQIRACFEVLGRLFYMLAIALTPLSSATVILQATPLVVVAGAAIVFGEKVGWRRWAAILIGLIGVVVIIQPGTDSFSILSVLAVLGMIGFAGRDLASRAAPATLGTTLLGFYGFLSIIIAGIVFSCWEMVPFVKPDIKASLCLLAAMLAGTFAYASLMKAMRSGEVSVVTPFRYTRLVFGLTLGIAFFGERLVPSMMFGAGLIIVSGFFILWRGQRSGR</sequence>